<protein>
    <submittedName>
        <fullName evidence="3">Uncharacterized protein</fullName>
    </submittedName>
</protein>
<evidence type="ECO:0000313" key="3">
    <source>
        <dbReference type="EMBL" id="TMQ73364.1"/>
    </source>
</evidence>
<evidence type="ECO:0000256" key="2">
    <source>
        <dbReference type="SAM" id="Phobius"/>
    </source>
</evidence>
<proteinExistence type="predicted"/>
<dbReference type="AlphaFoldDB" id="A0A538UBU6"/>
<keyword evidence="2" id="KW-0812">Transmembrane</keyword>
<name>A0A538UBU6_UNCEI</name>
<gene>
    <name evidence="3" type="ORF">E6K81_04850</name>
</gene>
<keyword evidence="2" id="KW-1133">Transmembrane helix</keyword>
<feature type="region of interest" description="Disordered" evidence="1">
    <location>
        <begin position="89"/>
        <end position="113"/>
    </location>
</feature>
<keyword evidence="2" id="KW-0472">Membrane</keyword>
<feature type="transmembrane region" description="Helical" evidence="2">
    <location>
        <begin position="12"/>
        <end position="31"/>
    </location>
</feature>
<sequence>MRRPLSTRRLRVAWIVAVAADLLQIILFPILAEGLASPLDVGLDALVFAILCLVIGPHWAFAPSVIAEVVPGLDLAPTWVVAVWIATRGRRGDRGGPPEPRHADPGQEIRPGR</sequence>
<feature type="transmembrane region" description="Helical" evidence="2">
    <location>
        <begin position="43"/>
        <end position="61"/>
    </location>
</feature>
<feature type="compositionally biased region" description="Basic and acidic residues" evidence="1">
    <location>
        <begin position="90"/>
        <end position="113"/>
    </location>
</feature>
<organism evidence="3 4">
    <name type="scientific">Eiseniibacteriota bacterium</name>
    <dbReference type="NCBI Taxonomy" id="2212470"/>
    <lineage>
        <taxon>Bacteria</taxon>
        <taxon>Candidatus Eiseniibacteriota</taxon>
    </lineage>
</organism>
<evidence type="ECO:0000313" key="4">
    <source>
        <dbReference type="Proteomes" id="UP000319771"/>
    </source>
</evidence>
<reference evidence="3 4" key="1">
    <citation type="journal article" date="2019" name="Nat. Microbiol.">
        <title>Mediterranean grassland soil C-N compound turnover is dependent on rainfall and depth, and is mediated by genomically divergent microorganisms.</title>
        <authorList>
            <person name="Diamond S."/>
            <person name="Andeer P.F."/>
            <person name="Li Z."/>
            <person name="Crits-Christoph A."/>
            <person name="Burstein D."/>
            <person name="Anantharaman K."/>
            <person name="Lane K.R."/>
            <person name="Thomas B.C."/>
            <person name="Pan C."/>
            <person name="Northen T.R."/>
            <person name="Banfield J.F."/>
        </authorList>
    </citation>
    <scope>NUCLEOTIDE SEQUENCE [LARGE SCALE GENOMIC DNA]</scope>
    <source>
        <strain evidence="3">WS_11</strain>
    </source>
</reference>
<comment type="caution">
    <text evidence="3">The sequence shown here is derived from an EMBL/GenBank/DDBJ whole genome shotgun (WGS) entry which is preliminary data.</text>
</comment>
<dbReference type="Proteomes" id="UP000319771">
    <property type="component" value="Unassembled WGS sequence"/>
</dbReference>
<dbReference type="EMBL" id="VBPB01000071">
    <property type="protein sequence ID" value="TMQ73364.1"/>
    <property type="molecule type" value="Genomic_DNA"/>
</dbReference>
<accession>A0A538UBU6</accession>
<evidence type="ECO:0000256" key="1">
    <source>
        <dbReference type="SAM" id="MobiDB-lite"/>
    </source>
</evidence>